<evidence type="ECO:0000259" key="2">
    <source>
        <dbReference type="Pfam" id="PF00639"/>
    </source>
</evidence>
<sequence>MSEEKRKINIGAVVILIISAVVFIPFGGSAVFDAFFSAGNTSFGKINGEKIKYEPGSDFYNAVANTTNLYKETYKVDASNPFYTKMIVRQAYFETLRSRVYSSAVEKSGYEVPEAAVDASLVKYFSPDGTFLKAAYEQTTEGEIKTLRENYEKQLVFRRYADDMFGSADGLYGVKTSSKELDFIASLSSEKHSFETAAFDTSVCPDEVASSYLADNGAKFTKYSLLAVTMDKKKDAQAVLDSVKAGELEFDTAVTEKSQKYYTNDSGELSGSYGYQIDGMFDDVSSAETVKALAADGISEVLPTKLGFTFFKCTGTPVEASVKNEEVVKTVKDYVKSNEASLIEKYYLGKADEFVSEASVHGFDAACKKFNIEKTEIPAFAVNYGSSSLINSTASTAPLSTIGNDRELLEKVFGLKVKEVSTPFVSGSNVIVAICTGIQNDEADTVGLDKKAANADESSAAFVITNDYYDKDTFEAAYAKVFVRD</sequence>
<reference evidence="3 5" key="2">
    <citation type="submission" date="2020-08" db="EMBL/GenBank/DDBJ databases">
        <title>Genomic Encyclopedia of Type Strains, Phase IV (KMG-IV): sequencing the most valuable type-strain genomes for metagenomic binning, comparative biology and taxonomic classification.</title>
        <authorList>
            <person name="Goeker M."/>
        </authorList>
    </citation>
    <scope>NUCLEOTIDE SEQUENCE [LARGE SCALE GENOMIC DNA]</scope>
    <source>
        <strain evidence="3 5">DSM 103679</strain>
    </source>
</reference>
<name>A0A840SAR3_9SPIR</name>
<keyword evidence="1" id="KW-0812">Transmembrane</keyword>
<evidence type="ECO:0000313" key="5">
    <source>
        <dbReference type="Proteomes" id="UP000578697"/>
    </source>
</evidence>
<dbReference type="EMBL" id="JACHFR010000001">
    <property type="protein sequence ID" value="MBB5217904.1"/>
    <property type="molecule type" value="Genomic_DNA"/>
</dbReference>
<dbReference type="Pfam" id="PF13623">
    <property type="entry name" value="SurA_N_2"/>
    <property type="match status" value="1"/>
</dbReference>
<dbReference type="EMBL" id="CP031517">
    <property type="protein sequence ID" value="QOS40376.1"/>
    <property type="molecule type" value="Genomic_DNA"/>
</dbReference>
<dbReference type="PANTHER" id="PTHR47245:SF2">
    <property type="entry name" value="PEPTIDYL-PROLYL CIS-TRANS ISOMERASE HP_0175-RELATED"/>
    <property type="match status" value="1"/>
</dbReference>
<dbReference type="InterPro" id="IPR046357">
    <property type="entry name" value="PPIase_dom_sf"/>
</dbReference>
<evidence type="ECO:0000313" key="3">
    <source>
        <dbReference type="EMBL" id="MBB5217904.1"/>
    </source>
</evidence>
<feature type="transmembrane region" description="Helical" evidence="1">
    <location>
        <begin position="12"/>
        <end position="32"/>
    </location>
</feature>
<gene>
    <name evidence="4" type="ORF">DYE49_07855</name>
    <name evidence="3" type="ORF">HNP77_000248</name>
</gene>
<evidence type="ECO:0000313" key="4">
    <source>
        <dbReference type="EMBL" id="QOS40376.1"/>
    </source>
</evidence>
<dbReference type="Proteomes" id="UP000593591">
    <property type="component" value="Chromosome"/>
</dbReference>
<dbReference type="RefSeq" id="WP_184651345.1">
    <property type="nucleotide sequence ID" value="NZ_JACHFR010000001.1"/>
</dbReference>
<dbReference type="InterPro" id="IPR050245">
    <property type="entry name" value="PrsA_foldase"/>
</dbReference>
<keyword evidence="1" id="KW-1133">Transmembrane helix</keyword>
<keyword evidence="1" id="KW-0472">Membrane</keyword>
<dbReference type="InterPro" id="IPR000297">
    <property type="entry name" value="PPIase_PpiC"/>
</dbReference>
<dbReference type="AlphaFoldDB" id="A0A840SAR3"/>
<keyword evidence="5" id="KW-1185">Reference proteome</keyword>
<evidence type="ECO:0000313" key="6">
    <source>
        <dbReference type="Proteomes" id="UP000593591"/>
    </source>
</evidence>
<dbReference type="GO" id="GO:0003755">
    <property type="term" value="F:peptidyl-prolyl cis-trans isomerase activity"/>
    <property type="evidence" value="ECO:0007669"/>
    <property type="project" value="InterPro"/>
</dbReference>
<protein>
    <recommendedName>
        <fullName evidence="2">PpiC domain-containing protein</fullName>
    </recommendedName>
</protein>
<dbReference type="SUPFAM" id="SSF54534">
    <property type="entry name" value="FKBP-like"/>
    <property type="match status" value="1"/>
</dbReference>
<dbReference type="Gene3D" id="3.10.50.40">
    <property type="match status" value="1"/>
</dbReference>
<dbReference type="Pfam" id="PF00639">
    <property type="entry name" value="Rotamase"/>
    <property type="match status" value="1"/>
</dbReference>
<dbReference type="KEGG" id="trc:DYE49_07855"/>
<reference evidence="4 6" key="1">
    <citation type="submission" date="2018-08" db="EMBL/GenBank/DDBJ databases">
        <title>The first complete genome of Treponema rectale (CHPAT), a commensal spirochete of the bovine rectum.</title>
        <authorList>
            <person name="Staton G.J."/>
            <person name="Clegg S.R."/>
            <person name="Carter S.D."/>
            <person name="Radford A.D."/>
            <person name="Darby A."/>
            <person name="Hall N."/>
            <person name="Birtles R.J."/>
            <person name="Evans N.J."/>
        </authorList>
    </citation>
    <scope>NUCLEOTIDE SEQUENCE [LARGE SCALE GENOMIC DNA]</scope>
    <source>
        <strain evidence="4 6">CHPA</strain>
    </source>
</reference>
<dbReference type="PANTHER" id="PTHR47245">
    <property type="entry name" value="PEPTIDYLPROLYL ISOMERASE"/>
    <property type="match status" value="1"/>
</dbReference>
<accession>A0A840SAR3</accession>
<evidence type="ECO:0000256" key="1">
    <source>
        <dbReference type="SAM" id="Phobius"/>
    </source>
</evidence>
<proteinExistence type="predicted"/>
<feature type="domain" description="PpiC" evidence="2">
    <location>
        <begin position="232"/>
        <end position="314"/>
    </location>
</feature>
<organism evidence="3 5">
    <name type="scientific">Treponema rectale</name>
    <dbReference type="NCBI Taxonomy" id="744512"/>
    <lineage>
        <taxon>Bacteria</taxon>
        <taxon>Pseudomonadati</taxon>
        <taxon>Spirochaetota</taxon>
        <taxon>Spirochaetia</taxon>
        <taxon>Spirochaetales</taxon>
        <taxon>Treponemataceae</taxon>
        <taxon>Treponema</taxon>
    </lineage>
</organism>
<dbReference type="Proteomes" id="UP000578697">
    <property type="component" value="Unassembled WGS sequence"/>
</dbReference>